<dbReference type="GO" id="GO:0061630">
    <property type="term" value="F:ubiquitin protein ligase activity"/>
    <property type="evidence" value="ECO:0007669"/>
    <property type="project" value="UniProtKB-UniRule"/>
</dbReference>
<dbReference type="GO" id="GO:0005737">
    <property type="term" value="C:cytoplasm"/>
    <property type="evidence" value="ECO:0007669"/>
    <property type="project" value="TreeGrafter"/>
</dbReference>
<dbReference type="STRING" id="9009.A0A226MZ69"/>
<evidence type="ECO:0000313" key="4">
    <source>
        <dbReference type="Proteomes" id="UP000198323"/>
    </source>
</evidence>
<dbReference type="PANTHER" id="PTHR21497:SF39">
    <property type="entry name" value="E3 UBIQUITIN-PROTEIN LIGASE UBR3"/>
    <property type="match status" value="1"/>
</dbReference>
<keyword evidence="1" id="KW-0862">Zinc</keyword>
<dbReference type="GO" id="GO:0071596">
    <property type="term" value="P:ubiquitin-dependent protein catabolic process via the N-end rule pathway"/>
    <property type="evidence" value="ECO:0007669"/>
    <property type="project" value="UniProtKB-UniRule"/>
</dbReference>
<dbReference type="Pfam" id="PF18995">
    <property type="entry name" value="PRT6_C"/>
    <property type="match status" value="1"/>
</dbReference>
<accession>A0A226MZ69</accession>
<evidence type="ECO:0000259" key="2">
    <source>
        <dbReference type="Pfam" id="PF18995"/>
    </source>
</evidence>
<comment type="similarity">
    <text evidence="1">Belongs to the E3 ubiquitin-protein ligase UBR1-like family.</text>
</comment>
<dbReference type="InterPro" id="IPR039164">
    <property type="entry name" value="UBR1-like"/>
</dbReference>
<dbReference type="GO" id="GO:0016567">
    <property type="term" value="P:protein ubiquitination"/>
    <property type="evidence" value="ECO:0007669"/>
    <property type="project" value="UniProtKB-UniRule"/>
</dbReference>
<keyword evidence="1" id="KW-0479">Metal-binding</keyword>
<protein>
    <recommendedName>
        <fullName evidence="1">E3 ubiquitin-protein ligase</fullName>
        <ecNumber evidence="1">2.3.2.27</ecNumber>
    </recommendedName>
</protein>
<dbReference type="AlphaFoldDB" id="A0A226MZ69"/>
<comment type="caution">
    <text evidence="3">The sequence shown here is derived from an EMBL/GenBank/DDBJ whole genome shotgun (WGS) entry which is preliminary data.</text>
</comment>
<dbReference type="EMBL" id="MCFN01000316">
    <property type="protein sequence ID" value="OXB60627.1"/>
    <property type="molecule type" value="Genomic_DNA"/>
</dbReference>
<comment type="pathway">
    <text evidence="1">Protein modification; protein ubiquitination.</text>
</comment>
<feature type="domain" description="E3 ubiquitin-protein ligase UBR-like C-terminal" evidence="2">
    <location>
        <begin position="90"/>
        <end position="319"/>
    </location>
</feature>
<dbReference type="GO" id="GO:0000151">
    <property type="term" value="C:ubiquitin ligase complex"/>
    <property type="evidence" value="ECO:0007669"/>
    <property type="project" value="TreeGrafter"/>
</dbReference>
<evidence type="ECO:0000313" key="3">
    <source>
        <dbReference type="EMBL" id="OXB60627.1"/>
    </source>
</evidence>
<comment type="function">
    <text evidence="1">Ubiquitin ligase protein which is a component of the N-end rule pathway. Recognizes and binds to proteins bearing specific N-terminal residues that are destabilizing according to the N-end rule, leading to their ubiquitination and subsequent degradation.</text>
</comment>
<reference evidence="3 4" key="1">
    <citation type="submission" date="2016-07" db="EMBL/GenBank/DDBJ databases">
        <title>Disparate Historic Effective Population Sizes Predicted by Modern Levels of Genome Diversity for the Scaled Quail (Callipepla squamata) and the Northern Bobwhite (Colinus virginianus): Inferences from First and Second Generation Draft Genome Assemblies for Sympatric New World Quail.</title>
        <authorList>
            <person name="Oldeschulte D.L."/>
            <person name="Halley Y.A."/>
            <person name="Bhattarai E.K."/>
            <person name="Brashear W.A."/>
            <person name="Hill J."/>
            <person name="Metz R.P."/>
            <person name="Johnson C.D."/>
            <person name="Rollins D."/>
            <person name="Peterson M.J."/>
            <person name="Bickhart D.M."/>
            <person name="Decker J.E."/>
            <person name="Seabury C.M."/>
        </authorList>
    </citation>
    <scope>NUCLEOTIDE SEQUENCE [LARGE SCALE GENOMIC DNA]</scope>
    <source>
        <strain evidence="3 4">Texas</strain>
        <tissue evidence="3">Leg muscle</tissue>
    </source>
</reference>
<dbReference type="Proteomes" id="UP000198323">
    <property type="component" value="Unassembled WGS sequence"/>
</dbReference>
<dbReference type="OrthoDB" id="15304at2759"/>
<comment type="catalytic activity">
    <reaction evidence="1">
        <text>S-ubiquitinyl-[E2 ubiquitin-conjugating enzyme]-L-cysteine + [acceptor protein]-L-lysine = [E2 ubiquitin-conjugating enzyme]-L-cysteine + N(6)-ubiquitinyl-[acceptor protein]-L-lysine.</text>
        <dbReference type="EC" id="2.3.2.27"/>
    </reaction>
</comment>
<dbReference type="PANTHER" id="PTHR21497">
    <property type="entry name" value="UBIQUITIN LIGASE E3 ALPHA-RELATED"/>
    <property type="match status" value="1"/>
</dbReference>
<dbReference type="GO" id="GO:0008270">
    <property type="term" value="F:zinc ion binding"/>
    <property type="evidence" value="ECO:0007669"/>
    <property type="project" value="UniProtKB-UniRule"/>
</dbReference>
<proteinExistence type="inferred from homology"/>
<keyword evidence="1" id="KW-0863">Zinc-finger</keyword>
<dbReference type="EC" id="2.3.2.27" evidence="1"/>
<name>A0A226MZ69_CALSU</name>
<evidence type="ECO:0000256" key="1">
    <source>
        <dbReference type="RuleBase" id="RU366018"/>
    </source>
</evidence>
<gene>
    <name evidence="3" type="ORF">ASZ78_001160</name>
</gene>
<dbReference type="UniPathway" id="UPA00143"/>
<keyword evidence="1" id="KW-0808">Transferase</keyword>
<dbReference type="InterPro" id="IPR044046">
    <property type="entry name" value="E3_ligase_UBR-like_C"/>
</dbReference>
<organism evidence="3 4">
    <name type="scientific">Callipepla squamata</name>
    <name type="common">Scaled quail</name>
    <dbReference type="NCBI Taxonomy" id="9009"/>
    <lineage>
        <taxon>Eukaryota</taxon>
        <taxon>Metazoa</taxon>
        <taxon>Chordata</taxon>
        <taxon>Craniata</taxon>
        <taxon>Vertebrata</taxon>
        <taxon>Euteleostomi</taxon>
        <taxon>Archelosauria</taxon>
        <taxon>Archosauria</taxon>
        <taxon>Dinosauria</taxon>
        <taxon>Saurischia</taxon>
        <taxon>Theropoda</taxon>
        <taxon>Coelurosauria</taxon>
        <taxon>Aves</taxon>
        <taxon>Neognathae</taxon>
        <taxon>Galloanserae</taxon>
        <taxon>Galliformes</taxon>
        <taxon>Odontophoridae</taxon>
        <taxon>Callipepla</taxon>
    </lineage>
</organism>
<keyword evidence="1" id="KW-0833">Ubl conjugation pathway</keyword>
<sequence>MENNVLKYESVIHSPQSVTVWLISEELPEVPVLYRDVSSLLLIQILTMPQPLRKEHFTCIVKVLFTLLYTQALAALSVKCSAEDRMAWKESGALKKVNPDSVECYLQQFCLPFLRITSLLQHHLFGGDLPSCQEDEEFTVLASCLGLLPSFQSSDEFTSASCLDWPVPAFDMISQWCSELASFADRHPDQVKVCGKITCATSALLIQEPKWDLPRLLQLPENYNTIFQYYHRKTCTVCTKVPKDPAVCLVCGTFVCLKGLCCKQQSYCECVLHSQNCGAGTGIFLLINASVIIIIRGHRFCLWGSVYLDAHGEEDRDLR</sequence>
<keyword evidence="4" id="KW-1185">Reference proteome</keyword>